<dbReference type="OrthoDB" id="9778346at2"/>
<evidence type="ECO:0000256" key="6">
    <source>
        <dbReference type="ARBA" id="ARBA00022827"/>
    </source>
</evidence>
<dbReference type="PIRSF" id="PIRSF006816">
    <property type="entry name" value="Cyc3_hyd_g"/>
    <property type="match status" value="1"/>
</dbReference>
<dbReference type="AlphaFoldDB" id="A0A135L412"/>
<dbReference type="EMBL" id="LSKU01000001">
    <property type="protein sequence ID" value="KXG43735.1"/>
    <property type="molecule type" value="Genomic_DNA"/>
</dbReference>
<evidence type="ECO:0000256" key="2">
    <source>
        <dbReference type="ARBA" id="ARBA00022448"/>
    </source>
</evidence>
<dbReference type="Pfam" id="PF10418">
    <property type="entry name" value="DHODB_Fe-S_bind"/>
    <property type="match status" value="1"/>
</dbReference>
<dbReference type="Gene3D" id="2.10.240.10">
    <property type="entry name" value="Dihydroorotate dehydrogenase, electron transfer subunit"/>
    <property type="match status" value="1"/>
</dbReference>
<feature type="domain" description="FAD-binding FR-type" evidence="14">
    <location>
        <begin position="1"/>
        <end position="112"/>
    </location>
</feature>
<dbReference type="Proteomes" id="UP000070352">
    <property type="component" value="Unassembled WGS sequence"/>
</dbReference>
<dbReference type="InterPro" id="IPR039261">
    <property type="entry name" value="FNR_nucleotide-bd"/>
</dbReference>
<dbReference type="InterPro" id="IPR023455">
    <property type="entry name" value="Dihydroorotate_DHASE_ETsu"/>
</dbReference>
<keyword evidence="4 11" id="KW-0001">2Fe-2S</keyword>
<protein>
    <recommendedName>
        <fullName evidence="11">Dihydroorotate dehydrogenase B (NAD(+)), electron transfer subunit</fullName>
    </recommendedName>
    <alternativeName>
        <fullName evidence="11">Dihydroorotate oxidase B, electron transfer subunit</fullName>
    </alternativeName>
</protein>
<comment type="cofactor">
    <cofactor evidence="11">
        <name>[2Fe-2S] cluster</name>
        <dbReference type="ChEBI" id="CHEBI:190135"/>
    </cofactor>
    <text evidence="11">Binds 1 [2Fe-2S] cluster per subunit.</text>
</comment>
<keyword evidence="6 11" id="KW-0274">FAD</keyword>
<evidence type="ECO:0000256" key="11">
    <source>
        <dbReference type="HAMAP-Rule" id="MF_01211"/>
    </source>
</evidence>
<comment type="function">
    <text evidence="11">Responsible for channeling the electrons from the oxidation of dihydroorotate from the FMN redox center in the PyrD type B subunit to the ultimate electron acceptor NAD(+).</text>
</comment>
<dbReference type="InterPro" id="IPR050353">
    <property type="entry name" value="PyrK_electron_transfer"/>
</dbReference>
<keyword evidence="3 11" id="KW-0285">Flavoprotein</keyword>
<keyword evidence="16" id="KW-1185">Reference proteome</keyword>
<evidence type="ECO:0000256" key="8">
    <source>
        <dbReference type="ARBA" id="ARBA00022982"/>
    </source>
</evidence>
<feature type="binding site" evidence="11 13">
    <location>
        <position position="231"/>
    </location>
    <ligand>
        <name>[2Fe-2S] cluster</name>
        <dbReference type="ChEBI" id="CHEBI:190135"/>
    </ligand>
</feature>
<dbReference type="InterPro" id="IPR017938">
    <property type="entry name" value="Riboflavin_synthase-like_b-brl"/>
</dbReference>
<comment type="cofactor">
    <cofactor evidence="11 12">
        <name>FAD</name>
        <dbReference type="ChEBI" id="CHEBI:57692"/>
    </cofactor>
    <text evidence="11 12">Binds 1 FAD per subunit.</text>
</comment>
<name>A0A135L412_9BACI</name>
<dbReference type="InterPro" id="IPR037117">
    <property type="entry name" value="Dihydroorotate_DH_ele_sf"/>
</dbReference>
<dbReference type="SUPFAM" id="SSF52343">
    <property type="entry name" value="Ferredoxin reductase-like, C-terminal NADP-linked domain"/>
    <property type="match status" value="1"/>
</dbReference>
<feature type="binding site" evidence="11 13">
    <location>
        <position position="256"/>
    </location>
    <ligand>
        <name>[2Fe-2S] cluster</name>
        <dbReference type="ChEBI" id="CHEBI:190135"/>
    </ligand>
</feature>
<organism evidence="15 16">
    <name type="scientific">Tepidibacillus decaturensis</name>
    <dbReference type="NCBI Taxonomy" id="1413211"/>
    <lineage>
        <taxon>Bacteria</taxon>
        <taxon>Bacillati</taxon>
        <taxon>Bacillota</taxon>
        <taxon>Bacilli</taxon>
        <taxon>Bacillales</taxon>
        <taxon>Bacillaceae</taxon>
        <taxon>Tepidibacillus</taxon>
    </lineage>
</organism>
<evidence type="ECO:0000256" key="10">
    <source>
        <dbReference type="ARBA" id="ARBA00023014"/>
    </source>
</evidence>
<dbReference type="PANTHER" id="PTHR43513">
    <property type="entry name" value="DIHYDROOROTATE DEHYDROGENASE B (NAD(+)), ELECTRON TRANSFER SUBUNIT"/>
    <property type="match status" value="1"/>
</dbReference>
<comment type="subunit">
    <text evidence="11">Heterotetramer of 2 PyrK and 2 PyrD type B subunits.</text>
</comment>
<dbReference type="PROSITE" id="PS51384">
    <property type="entry name" value="FAD_FR"/>
    <property type="match status" value="1"/>
</dbReference>
<dbReference type="InterPro" id="IPR017927">
    <property type="entry name" value="FAD-bd_FR_type"/>
</dbReference>
<dbReference type="InterPro" id="IPR001433">
    <property type="entry name" value="OxRdtase_FAD/NAD-bd"/>
</dbReference>
<evidence type="ECO:0000256" key="1">
    <source>
        <dbReference type="ARBA" id="ARBA00006422"/>
    </source>
</evidence>
<evidence type="ECO:0000256" key="7">
    <source>
        <dbReference type="ARBA" id="ARBA00022975"/>
    </source>
</evidence>
<dbReference type="PANTHER" id="PTHR43513:SF3">
    <property type="entry name" value="DIHYDROOROTATE DEHYDROGENASE B (NAD(+)), ELECTRON TRANSFER SUBUNIT-RELATED"/>
    <property type="match status" value="1"/>
</dbReference>
<feature type="binding site" evidence="11 12">
    <location>
        <begin position="87"/>
        <end position="88"/>
    </location>
    <ligand>
        <name>FAD</name>
        <dbReference type="ChEBI" id="CHEBI:57692"/>
    </ligand>
</feature>
<evidence type="ECO:0000256" key="13">
    <source>
        <dbReference type="PIRSR" id="PIRSR006816-2"/>
    </source>
</evidence>
<sequence length="269" mass="30524">MKQSLMKVLENKEIAHQIYQIVIEPKTLQANTNFEDFLNEWYPQPGQFFHIRVNDSNHPFLRRPISVHDFDPNTLRISMIYRVNGEGTKRLTQKTRGEIVDVLGPLGNGFLVSKTDKQQFLLIGGGIGIPPLYYLAKQLKHTGHQITTLLGFQSKQDIFLLEQFSSFGEIRVATMDGSLGSKGTVLDLIKEEEHWDLFYSCGPTAMMKAIQQKWMDKPIEGYLSLEERMGCAIGACYGCVVKVDQAVDLRGYKKVCADGPVFSFREVKL</sequence>
<dbReference type="RefSeq" id="WP_068724611.1">
    <property type="nucleotide sequence ID" value="NZ_LSKU01000001.1"/>
</dbReference>
<dbReference type="STRING" id="1413211.U473_06700"/>
<feature type="binding site" evidence="11 13">
    <location>
        <position position="236"/>
    </location>
    <ligand>
        <name>[2Fe-2S] cluster</name>
        <dbReference type="ChEBI" id="CHEBI:190135"/>
    </ligand>
</feature>
<dbReference type="InterPro" id="IPR012165">
    <property type="entry name" value="Cyt_c3_hydrogenase_gsu"/>
</dbReference>
<keyword evidence="2 11" id="KW-0813">Transport</keyword>
<proteinExistence type="inferred from homology"/>
<keyword evidence="5 11" id="KW-0479">Metal-binding</keyword>
<feature type="binding site" evidence="11 12">
    <location>
        <begin position="80"/>
        <end position="82"/>
    </location>
    <ligand>
        <name>FAD</name>
        <dbReference type="ChEBI" id="CHEBI:57692"/>
    </ligand>
</feature>
<dbReference type="GO" id="GO:0016491">
    <property type="term" value="F:oxidoreductase activity"/>
    <property type="evidence" value="ECO:0007669"/>
    <property type="project" value="InterPro"/>
</dbReference>
<reference evidence="15 16" key="1">
    <citation type="submission" date="2016-02" db="EMBL/GenBank/DDBJ databases">
        <title>Draft Genome for Tepidibacillus decaturensis nov. sp. Strain Z9, an Anaerobic, Moderately Thermophilic and Heterotrophic Bacterium from Deep Subsurface of the Illinois Basin, USA.</title>
        <authorList>
            <person name="Dong Y."/>
            <person name="Chang J.Y."/>
            <person name="Sanford R."/>
            <person name="Fouke B.W."/>
        </authorList>
    </citation>
    <scope>NUCLEOTIDE SEQUENCE [LARGE SCALE GENOMIC DNA]</scope>
    <source>
        <strain evidence="15 16">Z9</strain>
    </source>
</reference>
<dbReference type="GO" id="GO:0044205">
    <property type="term" value="P:'de novo' UMP biosynthetic process"/>
    <property type="evidence" value="ECO:0007669"/>
    <property type="project" value="UniProtKB-UniRule"/>
</dbReference>
<comment type="cofactor">
    <cofactor evidence="13">
        <name>[2Fe-2S] cluster</name>
        <dbReference type="ChEBI" id="CHEBI:190135"/>
    </cofactor>
    <text evidence="13">Binds 1 [2Fe-2S] cluster per subunit.</text>
</comment>
<dbReference type="CDD" id="cd06218">
    <property type="entry name" value="DHOD_e_trans"/>
    <property type="match status" value="1"/>
</dbReference>
<evidence type="ECO:0000313" key="15">
    <source>
        <dbReference type="EMBL" id="KXG43735.1"/>
    </source>
</evidence>
<comment type="caution">
    <text evidence="15">The sequence shown here is derived from an EMBL/GenBank/DDBJ whole genome shotgun (WGS) entry which is preliminary data.</text>
</comment>
<dbReference type="UniPathway" id="UPA00070">
    <property type="reaction ID" value="UER00945"/>
</dbReference>
<dbReference type="InterPro" id="IPR019480">
    <property type="entry name" value="Dihydroorotate_DH_Fe-S-bd"/>
</dbReference>
<dbReference type="GO" id="GO:0046872">
    <property type="term" value="F:metal ion binding"/>
    <property type="evidence" value="ECO:0007669"/>
    <property type="project" value="UniProtKB-KW"/>
</dbReference>
<evidence type="ECO:0000259" key="14">
    <source>
        <dbReference type="PROSITE" id="PS51384"/>
    </source>
</evidence>
<evidence type="ECO:0000256" key="12">
    <source>
        <dbReference type="PIRSR" id="PIRSR006816-1"/>
    </source>
</evidence>
<dbReference type="Gene3D" id="3.40.50.80">
    <property type="entry name" value="Nucleotide-binding domain of ferredoxin-NADP reductase (FNR) module"/>
    <property type="match status" value="1"/>
</dbReference>
<comment type="pathway">
    <text evidence="11">Pyrimidine metabolism; UMP biosynthesis via de novo pathway; orotate from (S)-dihydroorotate (NAD(+) route): step 1/1.</text>
</comment>
<accession>A0A135L412</accession>
<dbReference type="GO" id="GO:0051537">
    <property type="term" value="F:2 iron, 2 sulfur cluster binding"/>
    <property type="evidence" value="ECO:0007669"/>
    <property type="project" value="UniProtKB-KW"/>
</dbReference>
<gene>
    <name evidence="11" type="primary">pyrK</name>
    <name evidence="15" type="ORF">U473_06700</name>
</gene>
<comment type="similarity">
    <text evidence="1 11">Belongs to the PyrK family.</text>
</comment>
<dbReference type="GO" id="GO:0050660">
    <property type="term" value="F:flavin adenine dinucleotide binding"/>
    <property type="evidence" value="ECO:0007669"/>
    <property type="project" value="InterPro"/>
</dbReference>
<dbReference type="Gene3D" id="2.40.30.10">
    <property type="entry name" value="Translation factors"/>
    <property type="match status" value="1"/>
</dbReference>
<dbReference type="PRINTS" id="PR00409">
    <property type="entry name" value="PHDIOXRDTASE"/>
</dbReference>
<dbReference type="SUPFAM" id="SSF63380">
    <property type="entry name" value="Riboflavin synthase domain-like"/>
    <property type="match status" value="1"/>
</dbReference>
<keyword evidence="7 11" id="KW-0665">Pyrimidine biosynthesis</keyword>
<keyword evidence="10 11" id="KW-0411">Iron-sulfur</keyword>
<evidence type="ECO:0000256" key="9">
    <source>
        <dbReference type="ARBA" id="ARBA00023004"/>
    </source>
</evidence>
<evidence type="ECO:0000256" key="3">
    <source>
        <dbReference type="ARBA" id="ARBA00022630"/>
    </source>
</evidence>
<feature type="binding site" evidence="11 12">
    <location>
        <begin position="63"/>
        <end position="66"/>
    </location>
    <ligand>
        <name>FAD</name>
        <dbReference type="ChEBI" id="CHEBI:57692"/>
    </ligand>
</feature>
<feature type="binding site" evidence="11 13">
    <location>
        <position position="239"/>
    </location>
    <ligand>
        <name>[2Fe-2S] cluster</name>
        <dbReference type="ChEBI" id="CHEBI:190135"/>
    </ligand>
</feature>
<evidence type="ECO:0000256" key="5">
    <source>
        <dbReference type="ARBA" id="ARBA00022723"/>
    </source>
</evidence>
<keyword evidence="8 11" id="KW-0249">Electron transport</keyword>
<evidence type="ECO:0000256" key="4">
    <source>
        <dbReference type="ARBA" id="ARBA00022714"/>
    </source>
</evidence>
<dbReference type="GO" id="GO:0009055">
    <property type="term" value="F:electron transfer activity"/>
    <property type="evidence" value="ECO:0007669"/>
    <property type="project" value="UniProtKB-UniRule"/>
</dbReference>
<keyword evidence="9 11" id="KW-0408">Iron</keyword>
<dbReference type="Pfam" id="PF00175">
    <property type="entry name" value="NAD_binding_1"/>
    <property type="match status" value="1"/>
</dbReference>
<evidence type="ECO:0000313" key="16">
    <source>
        <dbReference type="Proteomes" id="UP000070352"/>
    </source>
</evidence>
<dbReference type="HAMAP" id="MF_01211">
    <property type="entry name" value="DHODB_Fe_S_bind"/>
    <property type="match status" value="1"/>
</dbReference>